<dbReference type="Proteomes" id="UP000076512">
    <property type="component" value="Unassembled WGS sequence"/>
</dbReference>
<evidence type="ECO:0000313" key="2">
    <source>
        <dbReference type="Proteomes" id="UP000076512"/>
    </source>
</evidence>
<dbReference type="EMBL" id="LWGR01000004">
    <property type="protein sequence ID" value="KZM74970.1"/>
    <property type="molecule type" value="Genomic_DNA"/>
</dbReference>
<dbReference type="AlphaFoldDB" id="A0A164P0X7"/>
<dbReference type="RefSeq" id="WP_171983289.1">
    <property type="nucleotide sequence ID" value="NZ_JABMCZ010000005.1"/>
</dbReference>
<accession>A0A164P0X7</accession>
<reference evidence="1 2" key="1">
    <citation type="submission" date="2016-04" db="EMBL/GenBank/DDBJ databases">
        <authorList>
            <person name="Evans L.H."/>
            <person name="Alamgir A."/>
            <person name="Owens N."/>
            <person name="Weber N.D."/>
            <person name="Virtaneva K."/>
            <person name="Barbian K."/>
            <person name="Babar A."/>
            <person name="Rosenke K."/>
        </authorList>
    </citation>
    <scope>NUCLEOTIDE SEQUENCE [LARGE SCALE GENOMIC DNA]</scope>
    <source>
        <strain evidence="1 2">IFM 0406</strain>
    </source>
</reference>
<sequence length="89" mass="9747">MARPDLLRTWASDSLGVFDPDYEWHGLAREWQTPGVGEKAIAEWMGGSADDRVERMVAVGLSRPVAARLADSQGPQMGRAILAFYRSAA</sequence>
<dbReference type="STRING" id="455432.AWN90_23470"/>
<protein>
    <submittedName>
        <fullName evidence="1">Uncharacterized protein</fullName>
    </submittedName>
</protein>
<keyword evidence="2" id="KW-1185">Reference proteome</keyword>
<proteinExistence type="predicted"/>
<organism evidence="1 2">
    <name type="scientific">Nocardia terpenica</name>
    <dbReference type="NCBI Taxonomy" id="455432"/>
    <lineage>
        <taxon>Bacteria</taxon>
        <taxon>Bacillati</taxon>
        <taxon>Actinomycetota</taxon>
        <taxon>Actinomycetes</taxon>
        <taxon>Mycobacteriales</taxon>
        <taxon>Nocardiaceae</taxon>
        <taxon>Nocardia</taxon>
    </lineage>
</organism>
<comment type="caution">
    <text evidence="1">The sequence shown here is derived from an EMBL/GenBank/DDBJ whole genome shotgun (WGS) entry which is preliminary data.</text>
</comment>
<name>A0A164P0X7_9NOCA</name>
<evidence type="ECO:0000313" key="1">
    <source>
        <dbReference type="EMBL" id="KZM74970.1"/>
    </source>
</evidence>
<gene>
    <name evidence="1" type="ORF">AWN90_23470</name>
</gene>